<reference evidence="1" key="1">
    <citation type="submission" date="2018-05" db="EMBL/GenBank/DDBJ databases">
        <authorList>
            <person name="Lanie J.A."/>
            <person name="Ng W.-L."/>
            <person name="Kazmierczak K.M."/>
            <person name="Andrzejewski T.M."/>
            <person name="Davidsen T.M."/>
            <person name="Wayne K.J."/>
            <person name="Tettelin H."/>
            <person name="Glass J.I."/>
            <person name="Rusch D."/>
            <person name="Podicherti R."/>
            <person name="Tsui H.-C.T."/>
            <person name="Winkler M.E."/>
        </authorList>
    </citation>
    <scope>NUCLEOTIDE SEQUENCE</scope>
</reference>
<accession>A0A382UIS7</accession>
<gene>
    <name evidence="1" type="ORF">METZ01_LOCUS387027</name>
</gene>
<protein>
    <submittedName>
        <fullName evidence="1">Uncharacterized protein</fullName>
    </submittedName>
</protein>
<proteinExistence type="predicted"/>
<dbReference type="EMBL" id="UINC01144575">
    <property type="protein sequence ID" value="SVD34173.1"/>
    <property type="molecule type" value="Genomic_DNA"/>
</dbReference>
<dbReference type="AlphaFoldDB" id="A0A382UIS7"/>
<organism evidence="1">
    <name type="scientific">marine metagenome</name>
    <dbReference type="NCBI Taxonomy" id="408172"/>
    <lineage>
        <taxon>unclassified sequences</taxon>
        <taxon>metagenomes</taxon>
        <taxon>ecological metagenomes</taxon>
    </lineage>
</organism>
<evidence type="ECO:0000313" key="1">
    <source>
        <dbReference type="EMBL" id="SVD34173.1"/>
    </source>
</evidence>
<sequence>MNKYKSSIKDSSGFIKGFVLEGTIVHGNKY</sequence>
<name>A0A382UIS7_9ZZZZ</name>